<dbReference type="EMBL" id="JACSPR010000006">
    <property type="protein sequence ID" value="MBD8030570.1"/>
    <property type="molecule type" value="Genomic_DNA"/>
</dbReference>
<accession>A0A8I0HRC5</accession>
<evidence type="ECO:0000256" key="1">
    <source>
        <dbReference type="SAM" id="SignalP"/>
    </source>
</evidence>
<feature type="chain" id="PRO_5035003480" description="Secreted protein" evidence="1">
    <location>
        <begin position="29"/>
        <end position="212"/>
    </location>
</feature>
<protein>
    <recommendedName>
        <fullName evidence="4">Secreted protein</fullName>
    </recommendedName>
</protein>
<evidence type="ECO:0008006" key="4">
    <source>
        <dbReference type="Google" id="ProtNLM"/>
    </source>
</evidence>
<keyword evidence="3" id="KW-1185">Reference proteome</keyword>
<comment type="caution">
    <text evidence="2">The sequence shown here is derived from an EMBL/GenBank/DDBJ whole genome shotgun (WGS) entry which is preliminary data.</text>
</comment>
<evidence type="ECO:0000313" key="2">
    <source>
        <dbReference type="EMBL" id="MBD8030570.1"/>
    </source>
</evidence>
<dbReference type="AlphaFoldDB" id="A0A8I0HRC5"/>
<evidence type="ECO:0000313" key="3">
    <source>
        <dbReference type="Proteomes" id="UP000650224"/>
    </source>
</evidence>
<dbReference type="Proteomes" id="UP000650224">
    <property type="component" value="Unassembled WGS sequence"/>
</dbReference>
<sequence length="212" mass="22146">MKLSKTTVSLVAAATMIIATVAAPVASAVQVRVNGDTCNITFTERESKTIRVAVANAVEKDLLAQAPSASRQIKDYFSSYRTAVNDPSNTNLAKAQLHFLGLMGSGLTEEQLGLAMFLGVDSITSGDVTDEIDREEAAAIRELGVAVFWLATVDADVYPETARVAGSINETFDTVYQACADGENADLALQVEADLNAGTGSSGSSMLSLGSS</sequence>
<proteinExistence type="predicted"/>
<name>A0A8I0HRC5_9CORY</name>
<keyword evidence="1" id="KW-0732">Signal</keyword>
<organism evidence="2 3">
    <name type="scientific">Corynebacterium gallinarum</name>
    <dbReference type="NCBI Taxonomy" id="2762214"/>
    <lineage>
        <taxon>Bacteria</taxon>
        <taxon>Bacillati</taxon>
        <taxon>Actinomycetota</taxon>
        <taxon>Actinomycetes</taxon>
        <taxon>Mycobacteriales</taxon>
        <taxon>Corynebacteriaceae</taxon>
        <taxon>Corynebacterium</taxon>
    </lineage>
</organism>
<gene>
    <name evidence="2" type="ORF">H9627_09605</name>
</gene>
<feature type="signal peptide" evidence="1">
    <location>
        <begin position="1"/>
        <end position="28"/>
    </location>
</feature>
<reference evidence="2 3" key="1">
    <citation type="submission" date="2020-08" db="EMBL/GenBank/DDBJ databases">
        <title>A Genomic Blueprint of the Chicken Gut Microbiome.</title>
        <authorList>
            <person name="Gilroy R."/>
            <person name="Ravi A."/>
            <person name="Getino M."/>
            <person name="Pursley I."/>
            <person name="Horton D.L."/>
            <person name="Alikhan N.-F."/>
            <person name="Baker D."/>
            <person name="Gharbi K."/>
            <person name="Hall N."/>
            <person name="Watson M."/>
            <person name="Adriaenssens E.M."/>
            <person name="Foster-Nyarko E."/>
            <person name="Jarju S."/>
            <person name="Secka A."/>
            <person name="Antonio M."/>
            <person name="Oren A."/>
            <person name="Chaudhuri R."/>
            <person name="La Ragione R.M."/>
            <person name="Hildebrand F."/>
            <person name="Pallen M.J."/>
        </authorList>
    </citation>
    <scope>NUCLEOTIDE SEQUENCE [LARGE SCALE GENOMIC DNA]</scope>
    <source>
        <strain evidence="2 3">Sa1YVA5</strain>
    </source>
</reference>
<dbReference type="RefSeq" id="WP_191733819.1">
    <property type="nucleotide sequence ID" value="NZ_JACSPR010000006.1"/>
</dbReference>